<dbReference type="PIRSF" id="PIRSF009320">
    <property type="entry name" value="Nuc_binding_HP_1000"/>
    <property type="match status" value="1"/>
</dbReference>
<dbReference type="InterPro" id="IPR027417">
    <property type="entry name" value="P-loop_NTPase"/>
</dbReference>
<comment type="caution">
    <text evidence="3">The sequence shown here is derived from an EMBL/GenBank/DDBJ whole genome shotgun (WGS) entry which is preliminary data.</text>
</comment>
<dbReference type="InterPro" id="IPR002586">
    <property type="entry name" value="CobQ/CobB/MinD/ParA_Nub-bd_dom"/>
</dbReference>
<accession>A0ABS1D5I0</accession>
<evidence type="ECO:0000313" key="3">
    <source>
        <dbReference type="EMBL" id="MBK1662039.1"/>
    </source>
</evidence>
<dbReference type="Pfam" id="PF01656">
    <property type="entry name" value="CbiA"/>
    <property type="match status" value="1"/>
</dbReference>
<protein>
    <recommendedName>
        <fullName evidence="2">CobQ/CobB/MinD/ParA nucleotide binding domain-containing protein</fullName>
    </recommendedName>
</protein>
<dbReference type="InterPro" id="IPR050678">
    <property type="entry name" value="DNA_Partitioning_ATPase"/>
</dbReference>
<keyword evidence="4" id="KW-1185">Reference proteome</keyword>
<proteinExistence type="predicted"/>
<evidence type="ECO:0000259" key="2">
    <source>
        <dbReference type="Pfam" id="PF01656"/>
    </source>
</evidence>
<evidence type="ECO:0000313" key="4">
    <source>
        <dbReference type="Proteomes" id="UP000697995"/>
    </source>
</evidence>
<dbReference type="Gene3D" id="3.40.50.300">
    <property type="entry name" value="P-loop containing nucleotide triphosphate hydrolases"/>
    <property type="match status" value="1"/>
</dbReference>
<dbReference type="RefSeq" id="WP_133222464.1">
    <property type="nucleotide sequence ID" value="NZ_NRSG01000433.1"/>
</dbReference>
<dbReference type="Proteomes" id="UP000697995">
    <property type="component" value="Unassembled WGS sequence"/>
</dbReference>
<gene>
    <name evidence="3" type="ORF">CKO45_28010</name>
</gene>
<dbReference type="PANTHER" id="PTHR13696">
    <property type="entry name" value="P-LOOP CONTAINING NUCLEOSIDE TRIPHOSPHATE HYDROLASE"/>
    <property type="match status" value="1"/>
</dbReference>
<sequence>MGDAMSGTRELERPKPAKTGAVQRGKPNLDAKPKWLVVASGKGGSGKTSTSLNLAVYAAHEGLKVVAVDLDRQASLTRWYERRPEEAPALVLWAGGLSDASRVIEEIGALNDVDLVVVDTPPGLDDHAEATRLLVTKADFVLVPTTQGTADIDSVVEWMKFLKRERAKAGFLLNKVQRTHTRYRTAKLRLNRAGALCPVDVRLLDDIEATHDHGVGVCEIRRSRGAEDLAAVWDYVKQQLELGTE</sequence>
<dbReference type="EMBL" id="NRSG01000433">
    <property type="protein sequence ID" value="MBK1662039.1"/>
    <property type="molecule type" value="Genomic_DNA"/>
</dbReference>
<dbReference type="PANTHER" id="PTHR13696:SF96">
    <property type="entry name" value="COBQ_COBB_MIND_PARA NUCLEOTIDE BINDING DOMAIN-CONTAINING PROTEIN"/>
    <property type="match status" value="1"/>
</dbReference>
<dbReference type="SUPFAM" id="SSF52540">
    <property type="entry name" value="P-loop containing nucleoside triphosphate hydrolases"/>
    <property type="match status" value="1"/>
</dbReference>
<feature type="domain" description="CobQ/CobB/MinD/ParA nucleotide binding" evidence="2">
    <location>
        <begin position="36"/>
        <end position="191"/>
    </location>
</feature>
<name>A0ABS1D5I0_9PROT</name>
<dbReference type="CDD" id="cd02042">
    <property type="entry name" value="ParAB_family"/>
    <property type="match status" value="1"/>
</dbReference>
<feature type="region of interest" description="Disordered" evidence="1">
    <location>
        <begin position="1"/>
        <end position="27"/>
    </location>
</feature>
<evidence type="ECO:0000256" key="1">
    <source>
        <dbReference type="SAM" id="MobiDB-lite"/>
    </source>
</evidence>
<reference evidence="3 4" key="1">
    <citation type="journal article" date="2020" name="Microorganisms">
        <title>Osmotic Adaptation and Compatible Solute Biosynthesis of Phototrophic Bacteria as Revealed from Genome Analyses.</title>
        <authorList>
            <person name="Imhoff J.F."/>
            <person name="Rahn T."/>
            <person name="Kunzel S."/>
            <person name="Keller A."/>
            <person name="Neulinger S.C."/>
        </authorList>
    </citation>
    <scope>NUCLEOTIDE SEQUENCE [LARGE SCALE GENOMIC DNA]</scope>
    <source>
        <strain evidence="3 4">DSM 15382</strain>
    </source>
</reference>
<organism evidence="3 4">
    <name type="scientific">Paracraurococcus ruber</name>
    <dbReference type="NCBI Taxonomy" id="77675"/>
    <lineage>
        <taxon>Bacteria</taxon>
        <taxon>Pseudomonadati</taxon>
        <taxon>Pseudomonadota</taxon>
        <taxon>Alphaproteobacteria</taxon>
        <taxon>Acetobacterales</taxon>
        <taxon>Roseomonadaceae</taxon>
        <taxon>Paracraurococcus</taxon>
    </lineage>
</organism>